<organism evidence="2 3">
    <name type="scientific">Ceratitis capitata</name>
    <name type="common">Mediterranean fruit fly</name>
    <name type="synonym">Tephritis capitata</name>
    <dbReference type="NCBI Taxonomy" id="7213"/>
    <lineage>
        <taxon>Eukaryota</taxon>
        <taxon>Metazoa</taxon>
        <taxon>Ecdysozoa</taxon>
        <taxon>Arthropoda</taxon>
        <taxon>Hexapoda</taxon>
        <taxon>Insecta</taxon>
        <taxon>Pterygota</taxon>
        <taxon>Neoptera</taxon>
        <taxon>Endopterygota</taxon>
        <taxon>Diptera</taxon>
        <taxon>Brachycera</taxon>
        <taxon>Muscomorpha</taxon>
        <taxon>Tephritoidea</taxon>
        <taxon>Tephritidae</taxon>
        <taxon>Ceratitis</taxon>
        <taxon>Ceratitis</taxon>
    </lineage>
</organism>
<name>A0A811U0C1_CERCA</name>
<protein>
    <submittedName>
        <fullName evidence="2">(Mediterranean fruit fly) hypothetical protein</fullName>
    </submittedName>
</protein>
<evidence type="ECO:0000256" key="1">
    <source>
        <dbReference type="SAM" id="MobiDB-lite"/>
    </source>
</evidence>
<keyword evidence="3" id="KW-1185">Reference proteome</keyword>
<comment type="caution">
    <text evidence="2">The sequence shown here is derived from an EMBL/GenBank/DDBJ whole genome shotgun (WGS) entry which is preliminary data.</text>
</comment>
<accession>A0A811U0C1</accession>
<evidence type="ECO:0000313" key="3">
    <source>
        <dbReference type="Proteomes" id="UP000606786"/>
    </source>
</evidence>
<dbReference type="Proteomes" id="UP000606786">
    <property type="component" value="Unassembled WGS sequence"/>
</dbReference>
<reference evidence="2" key="1">
    <citation type="submission" date="2020-11" db="EMBL/GenBank/DDBJ databases">
        <authorList>
            <person name="Whitehead M."/>
        </authorList>
    </citation>
    <scope>NUCLEOTIDE SEQUENCE</scope>
    <source>
        <strain evidence="2">EGII</strain>
    </source>
</reference>
<feature type="compositionally biased region" description="Polar residues" evidence="1">
    <location>
        <begin position="50"/>
        <end position="62"/>
    </location>
</feature>
<evidence type="ECO:0000313" key="2">
    <source>
        <dbReference type="EMBL" id="CAD6991790.1"/>
    </source>
</evidence>
<gene>
    <name evidence="2" type="ORF">CCAP1982_LOCUS694</name>
</gene>
<dbReference type="EMBL" id="CAJHJT010000001">
    <property type="protein sequence ID" value="CAD6991790.1"/>
    <property type="molecule type" value="Genomic_DNA"/>
</dbReference>
<feature type="region of interest" description="Disordered" evidence="1">
    <location>
        <begin position="50"/>
        <end position="92"/>
    </location>
</feature>
<proteinExistence type="predicted"/>
<dbReference type="AlphaFoldDB" id="A0A811U0C1"/>
<sequence>MADLAEHQHHMRTIKKKAYRVNSYTRRMKRNNLQPNSHIHAPTRLVNKRQQASNEMMASSDPQPCPYRYQCPKSYHNTPPQSSSSSSSSRAHSDYLHELLSDALLGMLRMLIAALS</sequence>